<dbReference type="Proteomes" id="UP001612741">
    <property type="component" value="Unassembled WGS sequence"/>
</dbReference>
<evidence type="ECO:0000259" key="3">
    <source>
        <dbReference type="SMART" id="SM00530"/>
    </source>
</evidence>
<evidence type="ECO:0000259" key="2">
    <source>
        <dbReference type="SMART" id="SM00382"/>
    </source>
</evidence>
<dbReference type="Pfam" id="PF13560">
    <property type="entry name" value="HTH_31"/>
    <property type="match status" value="1"/>
</dbReference>
<organism evidence="4 5">
    <name type="scientific">Nonomuraea typhae</name>
    <dbReference type="NCBI Taxonomy" id="2603600"/>
    <lineage>
        <taxon>Bacteria</taxon>
        <taxon>Bacillati</taxon>
        <taxon>Actinomycetota</taxon>
        <taxon>Actinomycetes</taxon>
        <taxon>Streptosporangiales</taxon>
        <taxon>Streptosporangiaceae</taxon>
        <taxon>Nonomuraea</taxon>
    </lineage>
</organism>
<dbReference type="InterPro" id="IPR010982">
    <property type="entry name" value="Lambda_DNA-bd_dom_sf"/>
</dbReference>
<protein>
    <submittedName>
        <fullName evidence="4">Tetratricopeptide repeat protein</fullName>
    </submittedName>
</protein>
<dbReference type="InterPro" id="IPR003593">
    <property type="entry name" value="AAA+_ATPase"/>
</dbReference>
<dbReference type="Gene3D" id="1.25.40.10">
    <property type="entry name" value="Tetratricopeptide repeat domain"/>
    <property type="match status" value="1"/>
</dbReference>
<reference evidence="4 5" key="1">
    <citation type="submission" date="2024-10" db="EMBL/GenBank/DDBJ databases">
        <title>The Natural Products Discovery Center: Release of the First 8490 Sequenced Strains for Exploring Actinobacteria Biosynthetic Diversity.</title>
        <authorList>
            <person name="Kalkreuter E."/>
            <person name="Kautsar S.A."/>
            <person name="Yang D."/>
            <person name="Bader C.D."/>
            <person name="Teijaro C.N."/>
            <person name="Fluegel L."/>
            <person name="Davis C.M."/>
            <person name="Simpson J.R."/>
            <person name="Lauterbach L."/>
            <person name="Steele A.D."/>
            <person name="Gui C."/>
            <person name="Meng S."/>
            <person name="Li G."/>
            <person name="Viehrig K."/>
            <person name="Ye F."/>
            <person name="Su P."/>
            <person name="Kiefer A.F."/>
            <person name="Nichols A."/>
            <person name="Cepeda A.J."/>
            <person name="Yan W."/>
            <person name="Fan B."/>
            <person name="Jiang Y."/>
            <person name="Adhikari A."/>
            <person name="Zheng C.-J."/>
            <person name="Schuster L."/>
            <person name="Cowan T.M."/>
            <person name="Smanski M.J."/>
            <person name="Chevrette M.G."/>
            <person name="De Carvalho L.P.S."/>
            <person name="Shen B."/>
        </authorList>
    </citation>
    <scope>NUCLEOTIDE SEQUENCE [LARGE SCALE GENOMIC DNA]</scope>
    <source>
        <strain evidence="4 5">NPDC050545</strain>
    </source>
</reference>
<name>A0ABW7Z9K0_9ACTN</name>
<dbReference type="InterPro" id="IPR002182">
    <property type="entry name" value="NB-ARC"/>
</dbReference>
<evidence type="ECO:0000256" key="1">
    <source>
        <dbReference type="SAM" id="MobiDB-lite"/>
    </source>
</evidence>
<sequence length="766" mass="81769">MRKSSTGVAMEGDHQQTPSAFAEELQRLLKKRGLSWRGLAELVGYHPSWLSKIKNGIPPSGELARRCDEALEAEGNLIALAGAEDTRPPAQLPAPPARLVGRDRELAMMHEALSETGPSRDPVVIAVDGPPGAGKTALALRCAHDVKDCELHAFPDGELYSDLRGHAEEGEPVDPGRVLADFLVALGVREQDVPHGVEQRAKLYRSLLASRRVLIVLDNAASSPQVEPLLPGAGGCGVVVTSRRRLTGLAMRTEAERVELGPLTAESAREVLRSVIGGPRADEEGEALAALADQCGGLPLALRIAAERAVAHPHRSVGELARELADEDHRLDGLVTDDSVALRNVFAWSYRTLDEPDARLFRLLGLHQGPHLSPEAAAALAGVPIVTCRHMLERLVAANLVETVPSARYRMRGPLALYAAERAAESESPQDRDAAVSRLARSYLLAAAAAGETVTPSWAPVRPPDPGAVPPLFGDDVQAALRWCDAEAANLTPVARLAMEHGLPGLAWRLLLALGGYLSLLRVPGRMWLEAAALAREAARAARDAYGTAWAGVALAEAHCRLQCPDRARGCWEEVLALPGGDPRAVAWARAGLGLLAAGEGLQEASAGHARAALAGFQELNDRYGMARALMTVADSLRARRRYDDALRLLGDALRVLEDLGEHDGRGAALARMADVHLARDEYERALDLAGRSLEAHRQAGGRAGEADALVRRGLVLRAHGRGAEARTAWQEAVALYDAMEDPRAAVVRSRMRDDPGGRNPPGAAS</sequence>
<dbReference type="InterPro" id="IPR001387">
    <property type="entry name" value="Cro/C1-type_HTH"/>
</dbReference>
<dbReference type="PANTHER" id="PTHR47691">
    <property type="entry name" value="REGULATOR-RELATED"/>
    <property type="match status" value="1"/>
</dbReference>
<feature type="domain" description="AAA+ ATPase" evidence="2">
    <location>
        <begin position="121"/>
        <end position="264"/>
    </location>
</feature>
<feature type="domain" description="HTH cro/C1-type" evidence="3">
    <location>
        <begin position="24"/>
        <end position="78"/>
    </location>
</feature>
<keyword evidence="5" id="KW-1185">Reference proteome</keyword>
<proteinExistence type="predicted"/>
<dbReference type="SUPFAM" id="SSF47413">
    <property type="entry name" value="lambda repressor-like DNA-binding domains"/>
    <property type="match status" value="1"/>
</dbReference>
<dbReference type="SUPFAM" id="SSF48452">
    <property type="entry name" value="TPR-like"/>
    <property type="match status" value="1"/>
</dbReference>
<accession>A0ABW7Z9K0</accession>
<dbReference type="PRINTS" id="PR00364">
    <property type="entry name" value="DISEASERSIST"/>
</dbReference>
<dbReference type="CDD" id="cd00093">
    <property type="entry name" value="HTH_XRE"/>
    <property type="match status" value="1"/>
</dbReference>
<comment type="caution">
    <text evidence="4">The sequence shown here is derived from an EMBL/GenBank/DDBJ whole genome shotgun (WGS) entry which is preliminary data.</text>
</comment>
<dbReference type="PANTHER" id="PTHR47691:SF3">
    <property type="entry name" value="HTH-TYPE TRANSCRIPTIONAL REGULATOR RV0890C-RELATED"/>
    <property type="match status" value="1"/>
</dbReference>
<evidence type="ECO:0000313" key="4">
    <source>
        <dbReference type="EMBL" id="MFI6504850.1"/>
    </source>
</evidence>
<dbReference type="SMART" id="SM00382">
    <property type="entry name" value="AAA"/>
    <property type="match status" value="1"/>
</dbReference>
<dbReference type="InterPro" id="IPR027417">
    <property type="entry name" value="P-loop_NTPase"/>
</dbReference>
<feature type="region of interest" description="Disordered" evidence="1">
    <location>
        <begin position="747"/>
        <end position="766"/>
    </location>
</feature>
<dbReference type="RefSeq" id="WP_397090772.1">
    <property type="nucleotide sequence ID" value="NZ_JBITGY010000016.1"/>
</dbReference>
<dbReference type="Pfam" id="PF13424">
    <property type="entry name" value="TPR_12"/>
    <property type="match status" value="1"/>
</dbReference>
<dbReference type="EMBL" id="JBITGY010000016">
    <property type="protein sequence ID" value="MFI6504850.1"/>
    <property type="molecule type" value="Genomic_DNA"/>
</dbReference>
<dbReference type="Pfam" id="PF00931">
    <property type="entry name" value="NB-ARC"/>
    <property type="match status" value="1"/>
</dbReference>
<dbReference type="InterPro" id="IPR019734">
    <property type="entry name" value="TPR_rpt"/>
</dbReference>
<dbReference type="SMART" id="SM00530">
    <property type="entry name" value="HTH_XRE"/>
    <property type="match status" value="1"/>
</dbReference>
<gene>
    <name evidence="4" type="ORF">ACIBG2_46220</name>
</gene>
<dbReference type="InterPro" id="IPR011990">
    <property type="entry name" value="TPR-like_helical_dom_sf"/>
</dbReference>
<dbReference type="Gene3D" id="3.40.50.300">
    <property type="entry name" value="P-loop containing nucleotide triphosphate hydrolases"/>
    <property type="match status" value="1"/>
</dbReference>
<evidence type="ECO:0000313" key="5">
    <source>
        <dbReference type="Proteomes" id="UP001612741"/>
    </source>
</evidence>
<dbReference type="SUPFAM" id="SSF52540">
    <property type="entry name" value="P-loop containing nucleoside triphosphate hydrolases"/>
    <property type="match status" value="1"/>
</dbReference>
<dbReference type="SMART" id="SM00028">
    <property type="entry name" value="TPR"/>
    <property type="match status" value="4"/>
</dbReference>